<dbReference type="SMART" id="SM01008">
    <property type="entry name" value="Ald_Xan_dh_C"/>
    <property type="match status" value="1"/>
</dbReference>
<dbReference type="Gene3D" id="3.30.365.10">
    <property type="entry name" value="Aldehyde oxidase/xanthine dehydrogenase, molybdopterin binding domain"/>
    <property type="match status" value="4"/>
</dbReference>
<gene>
    <name evidence="2" type="ORF">JJB74_27645</name>
</gene>
<keyword evidence="3" id="KW-1185">Reference proteome</keyword>
<dbReference type="PANTHER" id="PTHR47495">
    <property type="entry name" value="ALDEHYDE DEHYDROGENASE"/>
    <property type="match status" value="1"/>
</dbReference>
<dbReference type="InterPro" id="IPR000674">
    <property type="entry name" value="Ald_Oxase/Xan_DH_a/b"/>
</dbReference>
<dbReference type="EMBL" id="JAEPBG010000020">
    <property type="protein sequence ID" value="MBK4738414.1"/>
    <property type="molecule type" value="Genomic_DNA"/>
</dbReference>
<evidence type="ECO:0000259" key="1">
    <source>
        <dbReference type="SMART" id="SM01008"/>
    </source>
</evidence>
<dbReference type="InterPro" id="IPR006311">
    <property type="entry name" value="TAT_signal"/>
</dbReference>
<dbReference type="Proteomes" id="UP000622890">
    <property type="component" value="Unassembled WGS sequence"/>
</dbReference>
<dbReference type="PANTHER" id="PTHR47495:SF1">
    <property type="entry name" value="BLL3820 PROTEIN"/>
    <property type="match status" value="1"/>
</dbReference>
<feature type="domain" description="Aldehyde oxidase/xanthine dehydrogenase a/b hammerhead" evidence="1">
    <location>
        <begin position="211"/>
        <end position="287"/>
    </location>
</feature>
<accession>A0A934WAA9</accession>
<dbReference type="InterPro" id="IPR037165">
    <property type="entry name" value="AldOxase/xan_DH_Mopterin-bd_sf"/>
</dbReference>
<name>A0A934WAA9_9BURK</name>
<dbReference type="InterPro" id="IPR052516">
    <property type="entry name" value="N-heterocyclic_Hydroxylase"/>
</dbReference>
<reference evidence="2" key="1">
    <citation type="submission" date="2021-01" db="EMBL/GenBank/DDBJ databases">
        <title>Genome sequence of strain Noviherbaspirillum sp. DKR-6.</title>
        <authorList>
            <person name="Chaudhary D.K."/>
        </authorList>
    </citation>
    <scope>NUCLEOTIDE SEQUENCE</scope>
    <source>
        <strain evidence="2">DKR-6</strain>
    </source>
</reference>
<dbReference type="Pfam" id="PF20256">
    <property type="entry name" value="MoCoBD_2"/>
    <property type="match status" value="1"/>
</dbReference>
<dbReference type="SUPFAM" id="SSF56003">
    <property type="entry name" value="Molybdenum cofactor-binding domain"/>
    <property type="match status" value="2"/>
</dbReference>
<dbReference type="Gene3D" id="3.90.1170.50">
    <property type="entry name" value="Aldehyde oxidase/xanthine dehydrogenase, a/b hammerhead"/>
    <property type="match status" value="1"/>
</dbReference>
<sequence>MTAPIHAGRPQRPSRRAFLRDCGAIVVSFAFTGPLAAQTSTPKDKLDLYRGLDSWLAVDEAGRVTVYCGKVELGTGVRTGLTQIVAEELDLPMASITMIMGDTALVPDQGTTTGSKTIQLGGPPLRRAAAEARAALAELAAARLNLATERIAVRDGYAFDRDAPQRRLSFAELIGGRRFERRIGKPAEKPIAAYRIVGQPVPRVDLPAKLMGNFEYVQNVRVPGMLHGRVVRPAAIGATLVRVDDASVRGLGARVVVRGNFVGVVAAREETAILAAQRLRVEWKLPEGAREPVDVHAEMRGYPSRLKPVAAKGDIDAGFGHAAAVIEASYATPFQMHGSIGPSCAVADVRTDGATVWCGTQHSFGLVTAVAQALGMAPERVRIAWTEASGCYGHNGSDDAALDAALMSQATAKPVRVQWMRQDEHRWEPKGPAMLIDLKAGVDANGNIVAWDFLNLTATHSTRPRHHAGNTLAGQLIGFAPAHALSNGERNADVGYAFDAKRVRMRYHESSPLRPSALRGLAAYPNTFANESFIDELAARAGADALAYRLAYVTDERARAVLETVARIAQWQSGAAPLSQREAVAPSTSARGMNAKRGRGIAWCRYENAHAYVAVVAEAEVDANSGRVRVTRLFAAQDCGLIVNPDGARNQVEGCLVQGMSRALFEEVTFHRGGVDASDWMGYPIARFEDVPETVAVELIDRPDQPSVGSGEAATCPVAAAIGNAIFDAAGIRLREYPFTPQRVRAALAQGTPA</sequence>
<dbReference type="InterPro" id="IPR012368">
    <property type="entry name" value="OxRdtase_Mopterin-bd_su_IorB"/>
</dbReference>
<proteinExistence type="predicted"/>
<evidence type="ECO:0000313" key="3">
    <source>
        <dbReference type="Proteomes" id="UP000622890"/>
    </source>
</evidence>
<evidence type="ECO:0000313" key="2">
    <source>
        <dbReference type="EMBL" id="MBK4738414.1"/>
    </source>
</evidence>
<comment type="caution">
    <text evidence="2">The sequence shown here is derived from an EMBL/GenBank/DDBJ whole genome shotgun (WGS) entry which is preliminary data.</text>
</comment>
<dbReference type="Pfam" id="PF02738">
    <property type="entry name" value="MoCoBD_1"/>
    <property type="match status" value="1"/>
</dbReference>
<dbReference type="InterPro" id="IPR008274">
    <property type="entry name" value="AldOxase/xan_DH_MoCoBD1"/>
</dbReference>
<dbReference type="RefSeq" id="WP_200597609.1">
    <property type="nucleotide sequence ID" value="NZ_JAEPBG010000020.1"/>
</dbReference>
<dbReference type="GO" id="GO:0016491">
    <property type="term" value="F:oxidoreductase activity"/>
    <property type="evidence" value="ECO:0007669"/>
    <property type="project" value="InterPro"/>
</dbReference>
<dbReference type="AlphaFoldDB" id="A0A934WAA9"/>
<dbReference type="InterPro" id="IPR046867">
    <property type="entry name" value="AldOxase/xan_DH_MoCoBD2"/>
</dbReference>
<organism evidence="2 3">
    <name type="scientific">Noviherbaspirillum pedocola</name>
    <dbReference type="NCBI Taxonomy" id="2801341"/>
    <lineage>
        <taxon>Bacteria</taxon>
        <taxon>Pseudomonadati</taxon>
        <taxon>Pseudomonadota</taxon>
        <taxon>Betaproteobacteria</taxon>
        <taxon>Burkholderiales</taxon>
        <taxon>Oxalobacteraceae</taxon>
        <taxon>Noviherbaspirillum</taxon>
    </lineage>
</organism>
<dbReference type="PROSITE" id="PS51318">
    <property type="entry name" value="TAT"/>
    <property type="match status" value="1"/>
</dbReference>
<dbReference type="PIRSF" id="PIRSF036389">
    <property type="entry name" value="IOR_B"/>
    <property type="match status" value="1"/>
</dbReference>
<protein>
    <submittedName>
        <fullName evidence="2">Xanthine dehydrogenase family protein molybdopterin-binding subunit</fullName>
    </submittedName>
</protein>